<dbReference type="SUPFAM" id="SSF109854">
    <property type="entry name" value="DinB/YfiT-like putative metalloenzymes"/>
    <property type="match status" value="1"/>
</dbReference>
<evidence type="ECO:0000313" key="2">
    <source>
        <dbReference type="EMBL" id="SEW50166.1"/>
    </source>
</evidence>
<name>A0A1I0S583_9BACT</name>
<keyword evidence="3" id="KW-1185">Reference proteome</keyword>
<protein>
    <submittedName>
        <fullName evidence="2">DinB superfamily protein</fullName>
    </submittedName>
</protein>
<evidence type="ECO:0000259" key="1">
    <source>
        <dbReference type="Pfam" id="PF12867"/>
    </source>
</evidence>
<reference evidence="3" key="1">
    <citation type="submission" date="2016-10" db="EMBL/GenBank/DDBJ databases">
        <authorList>
            <person name="Varghese N."/>
            <person name="Submissions S."/>
        </authorList>
    </citation>
    <scope>NUCLEOTIDE SEQUENCE [LARGE SCALE GENOMIC DNA]</scope>
    <source>
        <strain evidence="3">DSM 3695</strain>
    </source>
</reference>
<gene>
    <name evidence="2" type="ORF">SAMN04488122_3702</name>
</gene>
<proteinExistence type="predicted"/>
<sequence>MSLLLEHFAISLENLYKGEPWIGVTFYEHLSRIDARQAIKTFEGSNNTWQIVNHVIFWHQRAQRYMHNEAPEQDGDLPDFYMPENNGEENWQATLHRLSHSFEQIVATIRKFPEKELFDTFPGTGNKAIYYIQGLAEHDAYHLGQIVMLHKYA</sequence>
<feature type="domain" description="DinB-like" evidence="1">
    <location>
        <begin position="28"/>
        <end position="146"/>
    </location>
</feature>
<dbReference type="RefSeq" id="WP_089897109.1">
    <property type="nucleotide sequence ID" value="NZ_FOJG01000002.1"/>
</dbReference>
<dbReference type="AlphaFoldDB" id="A0A1I0S583"/>
<evidence type="ECO:0000313" key="3">
    <source>
        <dbReference type="Proteomes" id="UP000199310"/>
    </source>
</evidence>
<dbReference type="InterPro" id="IPR034660">
    <property type="entry name" value="DinB/YfiT-like"/>
</dbReference>
<accession>A0A1I0S583</accession>
<dbReference type="Proteomes" id="UP000199310">
    <property type="component" value="Unassembled WGS sequence"/>
</dbReference>
<dbReference type="Pfam" id="PF12867">
    <property type="entry name" value="DinB_2"/>
    <property type="match status" value="1"/>
</dbReference>
<dbReference type="Gene3D" id="1.20.120.450">
    <property type="entry name" value="dinb family like domain"/>
    <property type="match status" value="1"/>
</dbReference>
<dbReference type="STRING" id="29529.SAMN04488122_3702"/>
<organism evidence="2 3">
    <name type="scientific">Chitinophaga arvensicola</name>
    <dbReference type="NCBI Taxonomy" id="29529"/>
    <lineage>
        <taxon>Bacteria</taxon>
        <taxon>Pseudomonadati</taxon>
        <taxon>Bacteroidota</taxon>
        <taxon>Chitinophagia</taxon>
        <taxon>Chitinophagales</taxon>
        <taxon>Chitinophagaceae</taxon>
        <taxon>Chitinophaga</taxon>
    </lineage>
</organism>
<dbReference type="InterPro" id="IPR024775">
    <property type="entry name" value="DinB-like"/>
</dbReference>
<dbReference type="OrthoDB" id="9814103at2"/>
<dbReference type="EMBL" id="FOJG01000002">
    <property type="protein sequence ID" value="SEW50166.1"/>
    <property type="molecule type" value="Genomic_DNA"/>
</dbReference>